<comment type="pathway">
    <text evidence="1 11">Metabolic intermediate biosynthesis; chorismate biosynthesis; chorismate from D-erythrose 4-phosphate and phosphoenolpyruvate: step 5/7.</text>
</comment>
<dbReference type="PANTHER" id="PTHR21087:SF16">
    <property type="entry name" value="SHIKIMATE KINASE 1, CHLOROPLASTIC"/>
    <property type="match status" value="1"/>
</dbReference>
<reference evidence="12 13" key="1">
    <citation type="submission" date="2023-10" db="EMBL/GenBank/DDBJ databases">
        <title>Veillonella sp. nov., isolated from a pig farm feces dump.</title>
        <authorList>
            <person name="Chang Y.-H."/>
        </authorList>
    </citation>
    <scope>NUCLEOTIDE SEQUENCE [LARGE SCALE GENOMIC DNA]</scope>
    <source>
        <strain evidence="12 13">YH-vei2233</strain>
    </source>
</reference>
<feature type="binding site" evidence="11">
    <location>
        <position position="15"/>
    </location>
    <ligand>
        <name>Mg(2+)</name>
        <dbReference type="ChEBI" id="CHEBI:18420"/>
    </ligand>
</feature>
<comment type="caution">
    <text evidence="11">Lacks conserved residue(s) required for the propagation of feature annotation.</text>
</comment>
<dbReference type="Proteomes" id="UP001272515">
    <property type="component" value="Unassembled WGS sequence"/>
</dbReference>
<comment type="cofactor">
    <cofactor evidence="11">
        <name>Mg(2+)</name>
        <dbReference type="ChEBI" id="CHEBI:18420"/>
    </cofactor>
    <text evidence="11">Binds 1 Mg(2+) ion per subunit.</text>
</comment>
<dbReference type="PANTHER" id="PTHR21087">
    <property type="entry name" value="SHIKIMATE KINASE"/>
    <property type="match status" value="1"/>
</dbReference>
<evidence type="ECO:0000313" key="13">
    <source>
        <dbReference type="Proteomes" id="UP001272515"/>
    </source>
</evidence>
<dbReference type="InterPro" id="IPR027417">
    <property type="entry name" value="P-loop_NTPase"/>
</dbReference>
<evidence type="ECO:0000256" key="3">
    <source>
        <dbReference type="ARBA" id="ARBA00012154"/>
    </source>
</evidence>
<keyword evidence="8 11" id="KW-0067">ATP-binding</keyword>
<keyword evidence="13" id="KW-1185">Reference proteome</keyword>
<dbReference type="InterPro" id="IPR000623">
    <property type="entry name" value="Shikimate_kinase/TSH1"/>
</dbReference>
<keyword evidence="11" id="KW-0479">Metal-binding</keyword>
<keyword evidence="9 11" id="KW-0057">Aromatic amino acid biosynthesis</keyword>
<sequence length="156" mass="17641">MKSIILIGMPSSGKTYVGEALAKSLQRPFIDLDDVFIERVQRTPQEVVKQDGHELFRRLETECLASVADIQDAVISTGGGIVTEERNRPYLEKNIIIYVKRELDDLDVEGRPLAKGLSAAALFAERRSLYESWSHYEVENHDAEQAVADIRRLLNL</sequence>
<dbReference type="PRINTS" id="PR01100">
    <property type="entry name" value="SHIKIMTKNASE"/>
</dbReference>
<feature type="binding site" evidence="11">
    <location>
        <position position="57"/>
    </location>
    <ligand>
        <name>substrate</name>
    </ligand>
</feature>
<feature type="binding site" evidence="11">
    <location>
        <begin position="11"/>
        <end position="16"/>
    </location>
    <ligand>
        <name>ATP</name>
        <dbReference type="ChEBI" id="CHEBI:30616"/>
    </ligand>
</feature>
<keyword evidence="6 11" id="KW-0547">Nucleotide-binding</keyword>
<dbReference type="RefSeq" id="WP_317329732.1">
    <property type="nucleotide sequence ID" value="NZ_JAWJZA010000002.1"/>
</dbReference>
<evidence type="ECO:0000256" key="11">
    <source>
        <dbReference type="HAMAP-Rule" id="MF_00109"/>
    </source>
</evidence>
<proteinExistence type="inferred from homology"/>
<dbReference type="PROSITE" id="PS01128">
    <property type="entry name" value="SHIKIMATE_KINASE"/>
    <property type="match status" value="1"/>
</dbReference>
<evidence type="ECO:0000256" key="2">
    <source>
        <dbReference type="ARBA" id="ARBA00006997"/>
    </source>
</evidence>
<gene>
    <name evidence="11" type="primary">aroK</name>
    <name evidence="12" type="ORF">RVY80_03870</name>
</gene>
<protein>
    <recommendedName>
        <fullName evidence="3 11">Shikimate kinase</fullName>
        <shortName evidence="11">SK</shortName>
        <ecNumber evidence="3 11">2.7.1.71</ecNumber>
    </recommendedName>
</protein>
<feature type="binding site" evidence="11">
    <location>
        <position position="79"/>
    </location>
    <ligand>
        <name>substrate</name>
    </ligand>
</feature>
<feature type="binding site" evidence="11">
    <location>
        <position position="111"/>
    </location>
    <ligand>
        <name>ATP</name>
        <dbReference type="ChEBI" id="CHEBI:30616"/>
    </ligand>
</feature>
<keyword evidence="11" id="KW-0963">Cytoplasm</keyword>
<comment type="subunit">
    <text evidence="11">Monomer.</text>
</comment>
<evidence type="ECO:0000256" key="10">
    <source>
        <dbReference type="ARBA" id="ARBA00048567"/>
    </source>
</evidence>
<evidence type="ECO:0000256" key="1">
    <source>
        <dbReference type="ARBA" id="ARBA00004842"/>
    </source>
</evidence>
<dbReference type="EMBL" id="JAWJZB010000004">
    <property type="protein sequence ID" value="MDV5087985.1"/>
    <property type="molecule type" value="Genomic_DNA"/>
</dbReference>
<comment type="subcellular location">
    <subcellularLocation>
        <location evidence="11">Cytoplasm</location>
    </subcellularLocation>
</comment>
<keyword evidence="11" id="KW-0460">Magnesium</keyword>
<evidence type="ECO:0000313" key="12">
    <source>
        <dbReference type="EMBL" id="MDV5087985.1"/>
    </source>
</evidence>
<name>A0ABU3Z7T9_9FIRM</name>
<keyword evidence="5 11" id="KW-0808">Transferase</keyword>
<keyword evidence="7 11" id="KW-0418">Kinase</keyword>
<feature type="binding site" evidence="11">
    <location>
        <position position="126"/>
    </location>
    <ligand>
        <name>substrate</name>
    </ligand>
</feature>
<dbReference type="Gene3D" id="3.40.50.300">
    <property type="entry name" value="P-loop containing nucleotide triphosphate hydrolases"/>
    <property type="match status" value="1"/>
</dbReference>
<evidence type="ECO:0000256" key="8">
    <source>
        <dbReference type="ARBA" id="ARBA00022840"/>
    </source>
</evidence>
<organism evidence="12 13">
    <name type="scientific">Veillonella absiana</name>
    <dbReference type="NCBI Taxonomy" id="3079305"/>
    <lineage>
        <taxon>Bacteria</taxon>
        <taxon>Bacillati</taxon>
        <taxon>Bacillota</taxon>
        <taxon>Negativicutes</taxon>
        <taxon>Veillonellales</taxon>
        <taxon>Veillonellaceae</taxon>
        <taxon>Veillonella</taxon>
    </lineage>
</organism>
<dbReference type="SUPFAM" id="SSF52540">
    <property type="entry name" value="P-loop containing nucleoside triphosphate hydrolases"/>
    <property type="match status" value="1"/>
</dbReference>
<comment type="similarity">
    <text evidence="2 11">Belongs to the shikimate kinase family.</text>
</comment>
<accession>A0ABU3Z7T9</accession>
<dbReference type="CDD" id="cd00464">
    <property type="entry name" value="SK"/>
    <property type="match status" value="1"/>
</dbReference>
<comment type="caution">
    <text evidence="12">The sequence shown here is derived from an EMBL/GenBank/DDBJ whole genome shotgun (WGS) entry which is preliminary data.</text>
</comment>
<dbReference type="GO" id="GO:0004765">
    <property type="term" value="F:shikimate kinase activity"/>
    <property type="evidence" value="ECO:0007669"/>
    <property type="project" value="UniProtKB-EC"/>
</dbReference>
<evidence type="ECO:0000256" key="9">
    <source>
        <dbReference type="ARBA" id="ARBA00023141"/>
    </source>
</evidence>
<evidence type="ECO:0000256" key="7">
    <source>
        <dbReference type="ARBA" id="ARBA00022777"/>
    </source>
</evidence>
<evidence type="ECO:0000256" key="4">
    <source>
        <dbReference type="ARBA" id="ARBA00022605"/>
    </source>
</evidence>
<comment type="function">
    <text evidence="11">Catalyzes the specific phosphorylation of the 3-hydroxyl group of shikimic acid using ATP as a cosubstrate.</text>
</comment>
<evidence type="ECO:0000256" key="6">
    <source>
        <dbReference type="ARBA" id="ARBA00022741"/>
    </source>
</evidence>
<comment type="catalytic activity">
    <reaction evidence="10 11">
        <text>shikimate + ATP = 3-phosphoshikimate + ADP + H(+)</text>
        <dbReference type="Rhea" id="RHEA:13121"/>
        <dbReference type="ChEBI" id="CHEBI:15378"/>
        <dbReference type="ChEBI" id="CHEBI:30616"/>
        <dbReference type="ChEBI" id="CHEBI:36208"/>
        <dbReference type="ChEBI" id="CHEBI:145989"/>
        <dbReference type="ChEBI" id="CHEBI:456216"/>
        <dbReference type="EC" id="2.7.1.71"/>
    </reaction>
</comment>
<keyword evidence="4 11" id="KW-0028">Amino-acid biosynthesis</keyword>
<feature type="binding site" evidence="11">
    <location>
        <position position="33"/>
    </location>
    <ligand>
        <name>substrate</name>
    </ligand>
</feature>
<dbReference type="InterPro" id="IPR031322">
    <property type="entry name" value="Shikimate/glucono_kinase"/>
</dbReference>
<dbReference type="HAMAP" id="MF_00109">
    <property type="entry name" value="Shikimate_kinase"/>
    <property type="match status" value="1"/>
</dbReference>
<evidence type="ECO:0000256" key="5">
    <source>
        <dbReference type="ARBA" id="ARBA00022679"/>
    </source>
</evidence>
<dbReference type="EC" id="2.7.1.71" evidence="3 11"/>
<dbReference type="InterPro" id="IPR023000">
    <property type="entry name" value="Shikimate_kinase_CS"/>
</dbReference>
<dbReference type="Pfam" id="PF01202">
    <property type="entry name" value="SKI"/>
    <property type="match status" value="1"/>
</dbReference>